<evidence type="ECO:0000256" key="1">
    <source>
        <dbReference type="SAM" id="MobiDB-lite"/>
    </source>
</evidence>
<gene>
    <name evidence="3" type="ORF">CSUI_000717</name>
</gene>
<feature type="domain" description="SET" evidence="2">
    <location>
        <begin position="287"/>
        <end position="805"/>
    </location>
</feature>
<feature type="compositionally biased region" description="Basic and acidic residues" evidence="1">
    <location>
        <begin position="1009"/>
        <end position="1022"/>
    </location>
</feature>
<protein>
    <submittedName>
        <fullName evidence="3">Phospholipase</fullName>
    </submittedName>
</protein>
<sequence length="1110" mass="121291">MAGNRPLRHGGFEALCISCTSPGSLDLPLPLTAQTSCPSRLEFRKALLARLNLPVKSAKIHLTDSPILIRQLCAQLIDAFRICYMSDQDLYFADSVARELQRRTSQHRVEQLEMRAADQRCTVSTQDNTTPKQPWESEANASTHQGDLEGKRLPVVLDDPGLMEEWGLLAGCESPSNLRRALFELKSRLVEMSGQSQLQLSKCRQVEYQNGDLTTAESRFGNEIPSSPGSCDPLTLCDVSGALQPYIQHLQHLINRFCAPANAVMKCNNEDSCADLEFSRRYHSEAEKVGVYVHPAVNVIRCGNAGKGLVAAQSIPAGTPLIEVPENAILNVYAALKDPVFGHIARFLLTLQPVQSRSDCQQDSTGECKAAGEVPEKCPVDSLNLRKGHGALGDEVLGASGEHIKASDDVELSSPPVSSHLGTESGAVPPSKLASGVVQEPGDFALSPCHERVANEGIIVSSSGTCSVGMPWVDTDTVCLFYFLFEAEKGDASHFRFFFQEMIPAPRGEMQQPLIVGPPEVPEMLGDTPLIRTIEDTHLKSFNLFRQLIPLLKETFASPALSPGLGGMTDPIRQEIQQYINSLTLQKCIWAQSVMGSRAFSVKIPPPTRLPGWALDTQLTHLNDETLRAKASNGELLQGKEAATNGGDDKERRNGEEVCEGYPGACSKRTCIRQDDGELSRANGRGQKDEVPDESNGSIMTDEEETVVPFLPALRERCSNSPLYRVRLSASPSPSAETVGPRQENNGALVCIPDHPTSFLLFTDMMNHHVHAQCAFPYFDEQTRRACVVTQADIPAGAQLYIFYGPMQSWELLAHYGFTTNSFFSFGRGRVSNIATRTTSDREGCCGEWSFTQEKEGNPYDTLTLSFEPPDDDPDEATRRLLLRLCEVPSEALLRTGAPHFSSRLLECLKISLHPDIDELVAKLPCAGFNEHTATTSTSDEPLSTTAGSALSSEAGGATSSSLSLCRHQRILAEYLNQGRPGPSTRPASRIGKVYGSSSGFQAEGGVGAERRESTDKSRVPESSDQGDGENSGDMHTIPVTQTARELLQAREEVLSKLESWCKNEEDRPHWYDAWGQRAESFLKNQIALFSRINELFSPDAAMECSASGG</sequence>
<dbReference type="PANTHER" id="PTHR13271:SF155">
    <property type="entry name" value="SET DOMAIN-CONTAINING PROTEIN"/>
    <property type="match status" value="1"/>
</dbReference>
<dbReference type="InterPro" id="IPR050600">
    <property type="entry name" value="SETD3_SETD6_MTase"/>
</dbReference>
<dbReference type="VEuPathDB" id="ToxoDB:CSUI_000717"/>
<dbReference type="EMBL" id="MIGC01000283">
    <property type="protein sequence ID" value="PHJ25426.1"/>
    <property type="molecule type" value="Genomic_DNA"/>
</dbReference>
<dbReference type="SUPFAM" id="SSF82199">
    <property type="entry name" value="SET domain"/>
    <property type="match status" value="1"/>
</dbReference>
<feature type="region of interest" description="Disordered" evidence="1">
    <location>
        <begin position="933"/>
        <end position="959"/>
    </location>
</feature>
<feature type="region of interest" description="Disordered" evidence="1">
    <location>
        <begin position="410"/>
        <end position="430"/>
    </location>
</feature>
<keyword evidence="4" id="KW-1185">Reference proteome</keyword>
<dbReference type="RefSeq" id="XP_067927073.1">
    <property type="nucleotide sequence ID" value="XM_068060948.1"/>
</dbReference>
<accession>A0A2C6LFU6</accession>
<dbReference type="GeneID" id="94424159"/>
<dbReference type="GO" id="GO:0016279">
    <property type="term" value="F:protein-lysine N-methyltransferase activity"/>
    <property type="evidence" value="ECO:0007669"/>
    <property type="project" value="TreeGrafter"/>
</dbReference>
<feature type="compositionally biased region" description="Polar residues" evidence="1">
    <location>
        <begin position="933"/>
        <end position="942"/>
    </location>
</feature>
<comment type="caution">
    <text evidence="3">The sequence shown here is derived from an EMBL/GenBank/DDBJ whole genome shotgun (WGS) entry which is preliminary data.</text>
</comment>
<feature type="region of interest" description="Disordered" evidence="1">
    <location>
        <begin position="120"/>
        <end position="149"/>
    </location>
</feature>
<feature type="compositionally biased region" description="Low complexity" evidence="1">
    <location>
        <begin position="943"/>
        <end position="959"/>
    </location>
</feature>
<feature type="region of interest" description="Disordered" evidence="1">
    <location>
        <begin position="976"/>
        <end position="1037"/>
    </location>
</feature>
<reference evidence="3 4" key="1">
    <citation type="journal article" date="2017" name="Int. J. Parasitol.">
        <title>The genome of the protozoan parasite Cystoisospora suis and a reverse vaccinology approach to identify vaccine candidates.</title>
        <authorList>
            <person name="Palmieri N."/>
            <person name="Shrestha A."/>
            <person name="Ruttkowski B."/>
            <person name="Beck T."/>
            <person name="Vogl C."/>
            <person name="Tomley F."/>
            <person name="Blake D.P."/>
            <person name="Joachim A."/>
        </authorList>
    </citation>
    <scope>NUCLEOTIDE SEQUENCE [LARGE SCALE GENOMIC DNA]</scope>
    <source>
        <strain evidence="3 4">Wien I</strain>
    </source>
</reference>
<dbReference type="AlphaFoldDB" id="A0A2C6LFU6"/>
<dbReference type="OrthoDB" id="341421at2759"/>
<feature type="compositionally biased region" description="Polar residues" evidence="1">
    <location>
        <begin position="121"/>
        <end position="132"/>
    </location>
</feature>
<feature type="region of interest" description="Disordered" evidence="1">
    <location>
        <begin position="677"/>
        <end position="697"/>
    </location>
</feature>
<dbReference type="Gene3D" id="3.90.1410.10">
    <property type="entry name" value="set domain protein methyltransferase, domain 1"/>
    <property type="match status" value="2"/>
</dbReference>
<feature type="compositionally biased region" description="Basic and acidic residues" evidence="1">
    <location>
        <begin position="647"/>
        <end position="656"/>
    </location>
</feature>
<dbReference type="InterPro" id="IPR001214">
    <property type="entry name" value="SET_dom"/>
</dbReference>
<dbReference type="PANTHER" id="PTHR13271">
    <property type="entry name" value="UNCHARACTERIZED PUTATIVE METHYLTRANSFERASE"/>
    <property type="match status" value="1"/>
</dbReference>
<organism evidence="3 4">
    <name type="scientific">Cystoisospora suis</name>
    <dbReference type="NCBI Taxonomy" id="483139"/>
    <lineage>
        <taxon>Eukaryota</taxon>
        <taxon>Sar</taxon>
        <taxon>Alveolata</taxon>
        <taxon>Apicomplexa</taxon>
        <taxon>Conoidasida</taxon>
        <taxon>Coccidia</taxon>
        <taxon>Eucoccidiorida</taxon>
        <taxon>Eimeriorina</taxon>
        <taxon>Sarcocystidae</taxon>
        <taxon>Cystoisospora</taxon>
    </lineage>
</organism>
<name>A0A2C6LFU6_9APIC</name>
<dbReference type="Proteomes" id="UP000221165">
    <property type="component" value="Unassembled WGS sequence"/>
</dbReference>
<dbReference type="InterPro" id="IPR046341">
    <property type="entry name" value="SET_dom_sf"/>
</dbReference>
<dbReference type="PROSITE" id="PS50280">
    <property type="entry name" value="SET"/>
    <property type="match status" value="1"/>
</dbReference>
<evidence type="ECO:0000313" key="4">
    <source>
        <dbReference type="Proteomes" id="UP000221165"/>
    </source>
</evidence>
<feature type="region of interest" description="Disordered" evidence="1">
    <location>
        <begin position="630"/>
        <end position="659"/>
    </location>
</feature>
<proteinExistence type="predicted"/>
<evidence type="ECO:0000313" key="3">
    <source>
        <dbReference type="EMBL" id="PHJ25426.1"/>
    </source>
</evidence>
<evidence type="ECO:0000259" key="2">
    <source>
        <dbReference type="PROSITE" id="PS50280"/>
    </source>
</evidence>